<evidence type="ECO:0000256" key="2">
    <source>
        <dbReference type="ARBA" id="ARBA00022485"/>
    </source>
</evidence>
<evidence type="ECO:0000256" key="4">
    <source>
        <dbReference type="ARBA" id="ARBA00022737"/>
    </source>
</evidence>
<dbReference type="SUPFAM" id="SSF51230">
    <property type="entry name" value="Single hybrid motif"/>
    <property type="match status" value="1"/>
</dbReference>
<dbReference type="InterPro" id="IPR017900">
    <property type="entry name" value="4Fe4S_Fe_S_CS"/>
</dbReference>
<dbReference type="PROSITE" id="PS00198">
    <property type="entry name" value="4FE4S_FER_1"/>
    <property type="match status" value="2"/>
</dbReference>
<feature type="binding site" evidence="8">
    <location>
        <position position="370"/>
    </location>
    <ligand>
        <name>[4Fe-4S] cluster</name>
        <dbReference type="ChEBI" id="CHEBI:49883"/>
        <label>2</label>
    </ligand>
</feature>
<protein>
    <recommendedName>
        <fullName evidence="8">Ion-translocating oxidoreductase complex subunit C</fullName>
        <ecNumber evidence="8">7.-.-.-</ecNumber>
    </recommendedName>
    <alternativeName>
        <fullName evidence="8">Rnf electron transport complex subunit C</fullName>
    </alternativeName>
</protein>
<feature type="domain" description="4Fe-4S ferredoxin-type" evidence="9">
    <location>
        <begin position="390"/>
        <end position="418"/>
    </location>
</feature>
<keyword evidence="8" id="KW-1003">Cell membrane</keyword>
<feature type="binding site" evidence="8">
    <location>
        <position position="402"/>
    </location>
    <ligand>
        <name>[4Fe-4S] cluster</name>
        <dbReference type="ChEBI" id="CHEBI:49883"/>
        <label>2</label>
    </ligand>
</feature>
<dbReference type="Pfam" id="PF01512">
    <property type="entry name" value="Complex1_51K"/>
    <property type="match status" value="1"/>
</dbReference>
<dbReference type="Gene3D" id="3.30.70.20">
    <property type="match status" value="1"/>
</dbReference>
<organism evidence="10 11">
    <name type="scientific">Massilicoli timonensis</name>
    <dbReference type="NCBI Taxonomy" id="2015901"/>
    <lineage>
        <taxon>Bacteria</taxon>
        <taxon>Bacillati</taxon>
        <taxon>Bacillota</taxon>
        <taxon>Erysipelotrichia</taxon>
        <taxon>Erysipelotrichales</taxon>
        <taxon>Erysipelotrichaceae</taxon>
        <taxon>Massilicoli</taxon>
    </lineage>
</organism>
<keyword evidence="3 8" id="KW-0479">Metal-binding</keyword>
<dbReference type="EC" id="7.-.-.-" evidence="8"/>
<dbReference type="PANTHER" id="PTHR43034">
    <property type="entry name" value="ION-TRANSLOCATING OXIDOREDUCTASE COMPLEX SUBUNIT C"/>
    <property type="match status" value="1"/>
</dbReference>
<keyword evidence="7 8" id="KW-0411">Iron-sulfur</keyword>
<keyword evidence="8" id="KW-1278">Translocase</keyword>
<evidence type="ECO:0000256" key="3">
    <source>
        <dbReference type="ARBA" id="ARBA00022723"/>
    </source>
</evidence>
<dbReference type="InterPro" id="IPR011538">
    <property type="entry name" value="Nuo51_FMN-bd"/>
</dbReference>
<dbReference type="InterPro" id="IPR037225">
    <property type="entry name" value="Nuo51_FMN-bd_sf"/>
</dbReference>
<evidence type="ECO:0000256" key="5">
    <source>
        <dbReference type="ARBA" id="ARBA00022982"/>
    </source>
</evidence>
<dbReference type="InterPro" id="IPR026902">
    <property type="entry name" value="RnfC_N"/>
</dbReference>
<comment type="subcellular location">
    <subcellularLocation>
        <location evidence="8">Cell membrane</location>
        <topology evidence="8">Peripheral membrane protein</topology>
    </subcellularLocation>
</comment>
<keyword evidence="5 8" id="KW-0249">Electron transport</keyword>
<keyword evidence="1 8" id="KW-0813">Transport</keyword>
<feature type="binding site" evidence="8">
    <location>
        <position position="366"/>
    </location>
    <ligand>
        <name>[4Fe-4S] cluster</name>
        <dbReference type="ChEBI" id="CHEBI:49883"/>
        <label>1</label>
    </ligand>
</feature>
<feature type="binding site" evidence="8">
    <location>
        <position position="360"/>
    </location>
    <ligand>
        <name>[4Fe-4S] cluster</name>
        <dbReference type="ChEBI" id="CHEBI:49883"/>
        <label>1</label>
    </ligand>
</feature>
<reference evidence="10 11" key="1">
    <citation type="submission" date="2022-06" db="EMBL/GenBank/DDBJ databases">
        <title>Isolation of gut microbiota from human fecal samples.</title>
        <authorList>
            <person name="Pamer E.G."/>
            <person name="Barat B."/>
            <person name="Waligurski E."/>
            <person name="Medina S."/>
            <person name="Paddock L."/>
            <person name="Mostad J."/>
        </authorList>
    </citation>
    <scope>NUCLEOTIDE SEQUENCE [LARGE SCALE GENOMIC DNA]</scope>
    <source>
        <strain evidence="10 11">DFI.6.1</strain>
    </source>
</reference>
<feature type="binding site" evidence="8">
    <location>
        <position position="363"/>
    </location>
    <ligand>
        <name>[4Fe-4S] cluster</name>
        <dbReference type="ChEBI" id="CHEBI:49883"/>
        <label>1</label>
    </ligand>
</feature>
<keyword evidence="4 8" id="KW-0677">Repeat</keyword>
<dbReference type="InterPro" id="IPR010208">
    <property type="entry name" value="Ion_transpt_RnfC/RsxC"/>
</dbReference>
<evidence type="ECO:0000259" key="9">
    <source>
        <dbReference type="PROSITE" id="PS51379"/>
    </source>
</evidence>
<dbReference type="InterPro" id="IPR019554">
    <property type="entry name" value="Soluble_ligand-bd"/>
</dbReference>
<proteinExistence type="inferred from homology"/>
<keyword evidence="8" id="KW-0472">Membrane</keyword>
<feature type="binding site" evidence="8">
    <location>
        <position position="399"/>
    </location>
    <ligand>
        <name>[4Fe-4S] cluster</name>
        <dbReference type="ChEBI" id="CHEBI:49883"/>
        <label>2</label>
    </ligand>
</feature>
<feature type="domain" description="4Fe-4S ferredoxin-type" evidence="9">
    <location>
        <begin position="350"/>
        <end position="380"/>
    </location>
</feature>
<dbReference type="SUPFAM" id="SSF46548">
    <property type="entry name" value="alpha-helical ferredoxin"/>
    <property type="match status" value="1"/>
</dbReference>
<evidence type="ECO:0000256" key="8">
    <source>
        <dbReference type="HAMAP-Rule" id="MF_00461"/>
    </source>
</evidence>
<dbReference type="Gene3D" id="3.40.50.11540">
    <property type="entry name" value="NADH-ubiquinone oxidoreductase 51kDa subunit"/>
    <property type="match status" value="1"/>
</dbReference>
<comment type="subunit">
    <text evidence="8">The complex is composed of six subunits: RnfA, RnfB, RnfC, RnfD, RnfE and RnfG.</text>
</comment>
<evidence type="ECO:0000256" key="6">
    <source>
        <dbReference type="ARBA" id="ARBA00023004"/>
    </source>
</evidence>
<comment type="function">
    <text evidence="8">Part of a membrane-bound complex that couples electron transfer with translocation of ions across the membrane.</text>
</comment>
<feature type="binding site" evidence="8">
    <location>
        <position position="409"/>
    </location>
    <ligand>
        <name>[4Fe-4S] cluster</name>
        <dbReference type="ChEBI" id="CHEBI:49883"/>
        <label>1</label>
    </ligand>
</feature>
<dbReference type="InterPro" id="IPR017896">
    <property type="entry name" value="4Fe4S_Fe-S-bd"/>
</dbReference>
<dbReference type="NCBIfam" id="TIGR01945">
    <property type="entry name" value="rnfC"/>
    <property type="match status" value="1"/>
</dbReference>
<keyword evidence="11" id="KW-1185">Reference proteome</keyword>
<evidence type="ECO:0000313" key="10">
    <source>
        <dbReference type="EMBL" id="MCQ5120798.1"/>
    </source>
</evidence>
<dbReference type="Gene3D" id="2.40.50.100">
    <property type="match status" value="1"/>
</dbReference>
<dbReference type="HAMAP" id="MF_00461">
    <property type="entry name" value="RsxC_RnfC"/>
    <property type="match status" value="1"/>
</dbReference>
<comment type="caution">
    <text evidence="10">The sequence shown here is derived from an EMBL/GenBank/DDBJ whole genome shotgun (WGS) entry which is preliminary data.</text>
</comment>
<comment type="similarity">
    <text evidence="8">Belongs to the 4Fe4S bacterial-type ferredoxin family. RnfC subfamily.</text>
</comment>
<dbReference type="SUPFAM" id="SSF142019">
    <property type="entry name" value="Nqo1 FMN-binding domain-like"/>
    <property type="match status" value="1"/>
</dbReference>
<evidence type="ECO:0000313" key="11">
    <source>
        <dbReference type="Proteomes" id="UP001524435"/>
    </source>
</evidence>
<keyword evidence="6 8" id="KW-0408">Iron</keyword>
<dbReference type="Pfam" id="PF13534">
    <property type="entry name" value="Fer4_17"/>
    <property type="match status" value="1"/>
</dbReference>
<comment type="cofactor">
    <cofactor evidence="8">
        <name>[4Fe-4S] cluster</name>
        <dbReference type="ChEBI" id="CHEBI:49883"/>
    </cofactor>
    <text evidence="8">Binds 2 [4Fe-4S] clusters per subunit.</text>
</comment>
<evidence type="ECO:0000256" key="1">
    <source>
        <dbReference type="ARBA" id="ARBA00022448"/>
    </source>
</evidence>
<dbReference type="Proteomes" id="UP001524435">
    <property type="component" value="Unassembled WGS sequence"/>
</dbReference>
<name>A0ABT1SHW1_9FIRM</name>
<dbReference type="InterPro" id="IPR011053">
    <property type="entry name" value="Single_hybrid_motif"/>
</dbReference>
<dbReference type="SUPFAM" id="SSF142984">
    <property type="entry name" value="Nqo1 middle domain-like"/>
    <property type="match status" value="1"/>
</dbReference>
<feature type="binding site" evidence="8">
    <location>
        <position position="405"/>
    </location>
    <ligand>
        <name>[4Fe-4S] cluster</name>
        <dbReference type="ChEBI" id="CHEBI:49883"/>
        <label>2</label>
    </ligand>
</feature>
<dbReference type="EMBL" id="JANGCH010000001">
    <property type="protein sequence ID" value="MCQ5120798.1"/>
    <property type="molecule type" value="Genomic_DNA"/>
</dbReference>
<gene>
    <name evidence="8" type="primary">rnfC</name>
    <name evidence="10" type="ORF">NE663_00815</name>
</gene>
<keyword evidence="2 8" id="KW-0004">4Fe-4S</keyword>
<sequence>MSLFLGKMRQHINGHKELSEHKDVVKVDAGKEVLIPLFATHSTNFDVFVKAGDHVKVGTKLAQCNDRMIVPIYASVSGVVTDIARKCMHATLKPVAHIAIENDGKYETTQAFAPLDYRQASKAELVEFMKNAGIVGCGGACFPTYIKYSGDAAIDTLIINAVECEPYITSDYKMVEAHMEQMLLGADAMKKTAGARRVCIAVKVSHPELIEQLKQACAKWEGMEVAAVADVYPMGWEKTLVQTILKKTYSRLPSEVGAIVNNASTAIALADALTKGMPLCEKIVTVSGDGVKNPVNVQVRIGTSAKTIIDAIGGYAAEEVMLISGGPMMGKTIVNDQFVIDRAVNALTVLRVKAYDDVNCLRCGMCSDHCPAGLQPVRIAQAVNAKDKDMLLRLCANECVECGLCTYICPSRLNVTENVRNGKRQTMAALKK</sequence>
<dbReference type="PANTHER" id="PTHR43034:SF2">
    <property type="entry name" value="ION-TRANSLOCATING OXIDOREDUCTASE COMPLEX SUBUNIT C"/>
    <property type="match status" value="1"/>
</dbReference>
<dbReference type="RefSeq" id="WP_256197249.1">
    <property type="nucleotide sequence ID" value="NZ_DBEZTG010000301.1"/>
</dbReference>
<dbReference type="Pfam" id="PF10531">
    <property type="entry name" value="SLBB"/>
    <property type="match status" value="1"/>
</dbReference>
<dbReference type="Pfam" id="PF13375">
    <property type="entry name" value="RnfC_N"/>
    <property type="match status" value="1"/>
</dbReference>
<dbReference type="PROSITE" id="PS51379">
    <property type="entry name" value="4FE4S_FER_2"/>
    <property type="match status" value="2"/>
</dbReference>
<accession>A0ABT1SHW1</accession>
<evidence type="ECO:0000256" key="7">
    <source>
        <dbReference type="ARBA" id="ARBA00023014"/>
    </source>
</evidence>